<sequence length="365" mass="40462">MRAFFSSSSTTLPTPRSSNRSKRRRRTFSDDRSCFLNRRLRRRSLVVTNTNKSTTTQTLLPLRTLSPPSMKNNNTIMNEVSSVSAAASRTKTATTSASPTRVPILNNTNLPIAFAIMFGFGTISAVLYPASKAMEKAMRATEIAMNETTKLMERDALRAFNEGEQASLEWQELGKELRVLLKNIERWGKPLVGDANSLESFDLNLLGESMKDSLAEILEKSLIGIGGGNMNNNNSNNSNNTQLGGINLVQQSIDENLFKWQDAITDVIEDLTNLRLEAASKGQTANEETLKRALNQAKVASESFLISSGNNRTGDDEEEDPATNLIRKVSSSFDEQNDDFDIRTRAASEKLRAESRAKQESMDSF</sequence>
<dbReference type="RefSeq" id="XP_007508373.1">
    <property type="nucleotide sequence ID" value="XM_007508311.1"/>
</dbReference>
<organism evidence="2 3">
    <name type="scientific">Bathycoccus prasinos</name>
    <dbReference type="NCBI Taxonomy" id="41875"/>
    <lineage>
        <taxon>Eukaryota</taxon>
        <taxon>Viridiplantae</taxon>
        <taxon>Chlorophyta</taxon>
        <taxon>Mamiellophyceae</taxon>
        <taxon>Mamiellales</taxon>
        <taxon>Bathycoccaceae</taxon>
        <taxon>Bathycoccus</taxon>
    </lineage>
</organism>
<evidence type="ECO:0000313" key="2">
    <source>
        <dbReference type="EMBL" id="CCO20477.1"/>
    </source>
</evidence>
<reference evidence="2 3" key="1">
    <citation type="submission" date="2011-10" db="EMBL/GenBank/DDBJ databases">
        <authorList>
            <person name="Genoscope - CEA"/>
        </authorList>
    </citation>
    <scope>NUCLEOTIDE SEQUENCE [LARGE SCALE GENOMIC DNA]</scope>
    <source>
        <strain evidence="2 3">RCC 1105</strain>
    </source>
</reference>
<name>K8EQH2_9CHLO</name>
<keyword evidence="3" id="KW-1185">Reference proteome</keyword>
<protein>
    <submittedName>
        <fullName evidence="2">Uncharacterized protein</fullName>
    </submittedName>
</protein>
<evidence type="ECO:0000256" key="1">
    <source>
        <dbReference type="SAM" id="MobiDB-lite"/>
    </source>
</evidence>
<dbReference type="EMBL" id="FO082262">
    <property type="protein sequence ID" value="CCO20477.1"/>
    <property type="molecule type" value="Genomic_DNA"/>
</dbReference>
<dbReference type="AlphaFoldDB" id="K8EQH2"/>
<dbReference type="Proteomes" id="UP000198341">
    <property type="component" value="Chromosome 17"/>
</dbReference>
<dbReference type="KEGG" id="bpg:Bathy17g01120"/>
<proteinExistence type="predicted"/>
<gene>
    <name evidence="2" type="ordered locus">Bathy17g01120</name>
</gene>
<accession>K8EQH2</accession>
<feature type="compositionally biased region" description="Low complexity" evidence="1">
    <location>
        <begin position="1"/>
        <end position="18"/>
    </location>
</feature>
<feature type="region of interest" description="Disordered" evidence="1">
    <location>
        <begin position="1"/>
        <end position="30"/>
    </location>
</feature>
<dbReference type="GeneID" id="19011070"/>
<evidence type="ECO:0000313" key="3">
    <source>
        <dbReference type="Proteomes" id="UP000198341"/>
    </source>
</evidence>